<dbReference type="GO" id="GO:0017004">
    <property type="term" value="P:cytochrome complex assembly"/>
    <property type="evidence" value="ECO:0007669"/>
    <property type="project" value="InterPro"/>
</dbReference>
<dbReference type="HOGENOM" id="CLU_053225_2_0_0"/>
<evidence type="ECO:0000259" key="7">
    <source>
        <dbReference type="Pfam" id="PF02683"/>
    </source>
</evidence>
<organism evidence="8 9">
    <name type="scientific">Roseiflexus castenholzii (strain DSM 13941 / HLO8)</name>
    <dbReference type="NCBI Taxonomy" id="383372"/>
    <lineage>
        <taxon>Bacteria</taxon>
        <taxon>Bacillati</taxon>
        <taxon>Chloroflexota</taxon>
        <taxon>Chloroflexia</taxon>
        <taxon>Chloroflexales</taxon>
        <taxon>Roseiflexineae</taxon>
        <taxon>Roseiflexaceae</taxon>
        <taxon>Roseiflexus</taxon>
    </lineage>
</organism>
<keyword evidence="3 6" id="KW-0812">Transmembrane</keyword>
<feature type="transmembrane region" description="Helical" evidence="6">
    <location>
        <begin position="20"/>
        <end position="39"/>
    </location>
</feature>
<feature type="transmembrane region" description="Helical" evidence="6">
    <location>
        <begin position="248"/>
        <end position="271"/>
    </location>
</feature>
<evidence type="ECO:0000256" key="4">
    <source>
        <dbReference type="ARBA" id="ARBA00022989"/>
    </source>
</evidence>
<dbReference type="PANTHER" id="PTHR31272:SF4">
    <property type="entry name" value="CYTOCHROME C-TYPE BIOGENESIS PROTEIN HI_1454-RELATED"/>
    <property type="match status" value="1"/>
</dbReference>
<name>A7NGH8_ROSCS</name>
<feature type="transmembrane region" description="Helical" evidence="6">
    <location>
        <begin position="51"/>
        <end position="80"/>
    </location>
</feature>
<dbReference type="STRING" id="383372.Rcas_0434"/>
<feature type="domain" description="Cytochrome C biogenesis protein transmembrane" evidence="7">
    <location>
        <begin position="56"/>
        <end position="226"/>
    </location>
</feature>
<comment type="similarity">
    <text evidence="2">Belongs to the DsbD family.</text>
</comment>
<dbReference type="RefSeq" id="WP_011997968.1">
    <property type="nucleotide sequence ID" value="NC_009767.1"/>
</dbReference>
<dbReference type="PANTHER" id="PTHR31272">
    <property type="entry name" value="CYTOCHROME C-TYPE BIOGENESIS PROTEIN HI_1454-RELATED"/>
    <property type="match status" value="1"/>
</dbReference>
<keyword evidence="5 6" id="KW-0472">Membrane</keyword>
<protein>
    <submittedName>
        <fullName evidence="8">Cytochrome c biogenesis protein transmembrane region</fullName>
    </submittedName>
</protein>
<comment type="subcellular location">
    <subcellularLocation>
        <location evidence="1">Membrane</location>
        <topology evidence="1">Multi-pass membrane protein</topology>
    </subcellularLocation>
</comment>
<evidence type="ECO:0000256" key="3">
    <source>
        <dbReference type="ARBA" id="ARBA00022692"/>
    </source>
</evidence>
<accession>A7NGH8</accession>
<evidence type="ECO:0000256" key="2">
    <source>
        <dbReference type="ARBA" id="ARBA00006143"/>
    </source>
</evidence>
<dbReference type="InterPro" id="IPR051790">
    <property type="entry name" value="Cytochrome_c-biogenesis_DsbD"/>
</dbReference>
<evidence type="ECO:0000256" key="5">
    <source>
        <dbReference type="ARBA" id="ARBA00023136"/>
    </source>
</evidence>
<dbReference type="KEGG" id="rca:Rcas_0434"/>
<feature type="transmembrane region" description="Helical" evidence="6">
    <location>
        <begin position="92"/>
        <end position="115"/>
    </location>
</feature>
<evidence type="ECO:0000256" key="6">
    <source>
        <dbReference type="SAM" id="Phobius"/>
    </source>
</evidence>
<dbReference type="Pfam" id="PF02683">
    <property type="entry name" value="DsbD_TM"/>
    <property type="match status" value="1"/>
</dbReference>
<evidence type="ECO:0000313" key="9">
    <source>
        <dbReference type="Proteomes" id="UP000000263"/>
    </source>
</evidence>
<feature type="transmembrane region" description="Helical" evidence="6">
    <location>
        <begin position="203"/>
        <end position="228"/>
    </location>
</feature>
<dbReference type="Proteomes" id="UP000000263">
    <property type="component" value="Chromosome"/>
</dbReference>
<reference evidence="8 9" key="1">
    <citation type="submission" date="2007-08" db="EMBL/GenBank/DDBJ databases">
        <title>Complete sequence of Roseiflexus castenholzii DSM 13941.</title>
        <authorList>
            <consortium name="US DOE Joint Genome Institute"/>
            <person name="Copeland A."/>
            <person name="Lucas S."/>
            <person name="Lapidus A."/>
            <person name="Barry K."/>
            <person name="Glavina del Rio T."/>
            <person name="Dalin E."/>
            <person name="Tice H."/>
            <person name="Pitluck S."/>
            <person name="Thompson L.S."/>
            <person name="Brettin T."/>
            <person name="Bruce D."/>
            <person name="Detter J.C."/>
            <person name="Han C."/>
            <person name="Tapia R."/>
            <person name="Schmutz J."/>
            <person name="Larimer F."/>
            <person name="Land M."/>
            <person name="Hauser L."/>
            <person name="Kyrpides N."/>
            <person name="Mikhailova N."/>
            <person name="Bryant D.A."/>
            <person name="Hanada S."/>
            <person name="Tsukatani Y."/>
            <person name="Richardson P."/>
        </authorList>
    </citation>
    <scope>NUCLEOTIDE SEQUENCE [LARGE SCALE GENOMIC DNA]</scope>
    <source>
        <strain evidence="9">DSM 13941 / HLO8</strain>
    </source>
</reference>
<dbReference type="GO" id="GO:0016020">
    <property type="term" value="C:membrane"/>
    <property type="evidence" value="ECO:0007669"/>
    <property type="project" value="UniProtKB-SubCell"/>
</dbReference>
<feature type="transmembrane region" description="Helical" evidence="6">
    <location>
        <begin position="166"/>
        <end position="191"/>
    </location>
</feature>
<keyword evidence="9" id="KW-1185">Reference proteome</keyword>
<evidence type="ECO:0000313" key="8">
    <source>
        <dbReference type="EMBL" id="ABU56565.1"/>
    </source>
</evidence>
<proteinExistence type="inferred from homology"/>
<gene>
    <name evidence="8" type="ordered locus">Rcas_0434</name>
</gene>
<feature type="transmembrane region" description="Helical" evidence="6">
    <location>
        <begin position="127"/>
        <end position="146"/>
    </location>
</feature>
<dbReference type="EMBL" id="CP000804">
    <property type="protein sequence ID" value="ABU56565.1"/>
    <property type="molecule type" value="Genomic_DNA"/>
</dbReference>
<dbReference type="AlphaFoldDB" id="A7NGH8"/>
<evidence type="ECO:0000256" key="1">
    <source>
        <dbReference type="ARBA" id="ARBA00004141"/>
    </source>
</evidence>
<dbReference type="eggNOG" id="COG0785">
    <property type="taxonomic scope" value="Bacteria"/>
</dbReference>
<sequence length="305" mass="31971">MSVQNTNPATAPSATRFPWRALFVGLGIALALAVLAILSQGSSSPVAPRGASMLILAPAAFLAGVFSFLSPCTLPILPAYFAFTFQAQRERIVVMTIAFFLGLATTMVLLGATATALSQALFRNLEALTFIGGLIVIVFGLLSMLGKGFSGVQLLSRPSASIAGSYLYGATFALGWTACVGPILGALLTLLATQGIAILQGAVLSFIYALGLGTPLIIVATFFSRLGAGSPFWKALRGRGFSLSIGGYQLHLHTTSLISGALLVIMGLLLATGQLTALSEWAQRTPLAQWALSLEQWVQRLFFGQ</sequence>
<dbReference type="OrthoDB" id="9803065at2"/>
<keyword evidence="4 6" id="KW-1133">Transmembrane helix</keyword>
<dbReference type="InterPro" id="IPR003834">
    <property type="entry name" value="Cyt_c_assmbl_TM_dom"/>
</dbReference>